<dbReference type="EMBL" id="CP049838">
    <property type="protein sequence ID" value="QJS99958.1"/>
    <property type="molecule type" value="Genomic_DNA"/>
</dbReference>
<proteinExistence type="predicted"/>
<keyword evidence="2" id="KW-1185">Reference proteome</keyword>
<name>A0A6M4WIG4_9ACTN</name>
<organism evidence="1 2">
    <name type="scientific">Streptomyces asoensis</name>
    <dbReference type="NCBI Taxonomy" id="249586"/>
    <lineage>
        <taxon>Bacteria</taxon>
        <taxon>Bacillati</taxon>
        <taxon>Actinomycetota</taxon>
        <taxon>Actinomycetes</taxon>
        <taxon>Kitasatosporales</taxon>
        <taxon>Streptomycetaceae</taxon>
        <taxon>Streptomyces</taxon>
    </lineage>
</organism>
<dbReference type="RefSeq" id="WP_171395614.1">
    <property type="nucleotide sequence ID" value="NZ_CP049838.1"/>
</dbReference>
<protein>
    <submittedName>
        <fullName evidence="1">Uncharacterized protein</fullName>
    </submittedName>
</protein>
<evidence type="ECO:0000313" key="1">
    <source>
        <dbReference type="EMBL" id="QJS99958.1"/>
    </source>
</evidence>
<sequence>MDERRTAHHAIAGIPDGAAALVSRHAPVAEVMEGFERRFREECRTAPFPAEALRRVSSP</sequence>
<gene>
    <name evidence="1" type="ORF">G9272_06400</name>
</gene>
<reference evidence="1" key="1">
    <citation type="submission" date="2020-03" db="EMBL/GenBank/DDBJ databases">
        <title>Molecular networking-based the target discovery of potent antiproliferative macrolactams: 5/6/7/16 polycyclic ansamycins and glycosylated trienomycin from Streptomyces cacaoi subsp. asoensis.</title>
        <authorList>
            <person name="Liu L.-L."/>
        </authorList>
    </citation>
    <scope>NUCLEOTIDE SEQUENCE [LARGE SCALE GENOMIC DNA]</scope>
    <source>
        <strain evidence="1">H2S5</strain>
    </source>
</reference>
<dbReference type="AlphaFoldDB" id="A0A6M4WIG4"/>
<accession>A0A6M4WIG4</accession>
<dbReference type="Proteomes" id="UP000502665">
    <property type="component" value="Chromosome"/>
</dbReference>
<evidence type="ECO:0000313" key="2">
    <source>
        <dbReference type="Proteomes" id="UP000502665"/>
    </source>
</evidence>